<dbReference type="Pfam" id="PF09992">
    <property type="entry name" value="NAGPA"/>
    <property type="match status" value="1"/>
</dbReference>
<dbReference type="Proteomes" id="UP000620139">
    <property type="component" value="Unassembled WGS sequence"/>
</dbReference>
<name>A0A931ITS1_9BURK</name>
<evidence type="ECO:0000259" key="1">
    <source>
        <dbReference type="Pfam" id="PF09992"/>
    </source>
</evidence>
<feature type="domain" description="Phosphodiester glycosidase" evidence="1">
    <location>
        <begin position="94"/>
        <end position="273"/>
    </location>
</feature>
<reference evidence="2" key="1">
    <citation type="submission" date="2020-12" db="EMBL/GenBank/DDBJ databases">
        <title>The genome sequence of Inhella sp. 4Y17.</title>
        <authorList>
            <person name="Liu Y."/>
        </authorList>
    </citation>
    <scope>NUCLEOTIDE SEQUENCE</scope>
    <source>
        <strain evidence="2">4Y10</strain>
    </source>
</reference>
<keyword evidence="2" id="KW-0378">Hydrolase</keyword>
<proteinExistence type="predicted"/>
<sequence length="274" mass="28849">MWPLTGGGRAALERGLKQVAVLVAVLGLAGCVTPRVAPPAGWQAGPPLAPGLSQWRAEPGMLAVKVDLRQRRLRLSAYAERGRVLDAFEGAGTALAAVNVSFFDRRFQARGHTVSQGQAWPEPLSPQTSPLLACQGEGATQRCTLDVDPPFEFPSTAHTVLGGTPWLLRDGQPRTAADDAKCAALCAAPHPRTALGLSADGQTLVLLLVEGRRAGVPGLSLAETARHLRELGAWQGLNLDGGGSSSLLLHGVSVMQRPANEPQLRRIANALLIE</sequence>
<accession>A0A931ITS1</accession>
<organism evidence="2 3">
    <name type="scientific">Inhella gelatinilytica</name>
    <dbReference type="NCBI Taxonomy" id="2795030"/>
    <lineage>
        <taxon>Bacteria</taxon>
        <taxon>Pseudomonadati</taxon>
        <taxon>Pseudomonadota</taxon>
        <taxon>Betaproteobacteria</taxon>
        <taxon>Burkholderiales</taxon>
        <taxon>Sphaerotilaceae</taxon>
        <taxon>Inhella</taxon>
    </lineage>
</organism>
<dbReference type="RefSeq" id="WP_198100219.1">
    <property type="nucleotide sequence ID" value="NZ_JAEDAL010000002.1"/>
</dbReference>
<evidence type="ECO:0000313" key="3">
    <source>
        <dbReference type="Proteomes" id="UP000620139"/>
    </source>
</evidence>
<dbReference type="GO" id="GO:0016798">
    <property type="term" value="F:hydrolase activity, acting on glycosyl bonds"/>
    <property type="evidence" value="ECO:0007669"/>
    <property type="project" value="UniProtKB-KW"/>
</dbReference>
<dbReference type="InterPro" id="IPR018711">
    <property type="entry name" value="NAGPA"/>
</dbReference>
<keyword evidence="3" id="KW-1185">Reference proteome</keyword>
<evidence type="ECO:0000313" key="2">
    <source>
        <dbReference type="EMBL" id="MBH9552622.1"/>
    </source>
</evidence>
<dbReference type="PANTHER" id="PTHR40446">
    <property type="entry name" value="N-ACETYLGLUCOSAMINE-1-PHOSPHODIESTER ALPHA-N-ACETYLGLUCOSAMINIDASE"/>
    <property type="match status" value="1"/>
</dbReference>
<dbReference type="EMBL" id="JAEDAL010000002">
    <property type="protein sequence ID" value="MBH9552622.1"/>
    <property type="molecule type" value="Genomic_DNA"/>
</dbReference>
<protein>
    <submittedName>
        <fullName evidence="2">Phosphodiester glycosidase family protein</fullName>
    </submittedName>
</protein>
<keyword evidence="2" id="KW-0326">Glycosidase</keyword>
<comment type="caution">
    <text evidence="2">The sequence shown here is derived from an EMBL/GenBank/DDBJ whole genome shotgun (WGS) entry which is preliminary data.</text>
</comment>
<dbReference type="PANTHER" id="PTHR40446:SF2">
    <property type="entry name" value="N-ACETYLGLUCOSAMINE-1-PHOSPHODIESTER ALPHA-N-ACETYLGLUCOSAMINIDASE"/>
    <property type="match status" value="1"/>
</dbReference>
<dbReference type="AlphaFoldDB" id="A0A931ITS1"/>
<gene>
    <name evidence="2" type="ORF">I7X43_07125</name>
</gene>